<organism evidence="1 2">
    <name type="scientific">Rhododendron molle</name>
    <name type="common">Chinese azalea</name>
    <name type="synonym">Azalea mollis</name>
    <dbReference type="NCBI Taxonomy" id="49168"/>
    <lineage>
        <taxon>Eukaryota</taxon>
        <taxon>Viridiplantae</taxon>
        <taxon>Streptophyta</taxon>
        <taxon>Embryophyta</taxon>
        <taxon>Tracheophyta</taxon>
        <taxon>Spermatophyta</taxon>
        <taxon>Magnoliopsida</taxon>
        <taxon>eudicotyledons</taxon>
        <taxon>Gunneridae</taxon>
        <taxon>Pentapetalae</taxon>
        <taxon>asterids</taxon>
        <taxon>Ericales</taxon>
        <taxon>Ericaceae</taxon>
        <taxon>Ericoideae</taxon>
        <taxon>Rhodoreae</taxon>
        <taxon>Rhododendron</taxon>
    </lineage>
</organism>
<evidence type="ECO:0000313" key="2">
    <source>
        <dbReference type="Proteomes" id="UP001062846"/>
    </source>
</evidence>
<evidence type="ECO:0000313" key="1">
    <source>
        <dbReference type="EMBL" id="KAI8549278.1"/>
    </source>
</evidence>
<sequence length="102" mass="11294">MGRAWAAHMEFLNFSVNPSVPMDNLSHGPKNSLWKDPDFKSLKINCDVAVEKDGFVGMVVVLVVVVVWNHEGKLVDGLTRQVKFASNFSRGGFGYMASLFTC</sequence>
<dbReference type="EMBL" id="CM046393">
    <property type="protein sequence ID" value="KAI8549278.1"/>
    <property type="molecule type" value="Genomic_DNA"/>
</dbReference>
<dbReference type="Proteomes" id="UP001062846">
    <property type="component" value="Chromosome 6"/>
</dbReference>
<name>A0ACC0N9S2_RHOML</name>
<comment type="caution">
    <text evidence="1">The sequence shown here is derived from an EMBL/GenBank/DDBJ whole genome shotgun (WGS) entry which is preliminary data.</text>
</comment>
<reference evidence="1" key="1">
    <citation type="submission" date="2022-02" db="EMBL/GenBank/DDBJ databases">
        <title>Plant Genome Project.</title>
        <authorList>
            <person name="Zhang R.-G."/>
        </authorList>
    </citation>
    <scope>NUCLEOTIDE SEQUENCE</scope>
    <source>
        <strain evidence="1">AT1</strain>
    </source>
</reference>
<gene>
    <name evidence="1" type="ORF">RHMOL_Rhmol06G0013300</name>
</gene>
<keyword evidence="2" id="KW-1185">Reference proteome</keyword>
<accession>A0ACC0N9S2</accession>
<proteinExistence type="predicted"/>
<protein>
    <submittedName>
        <fullName evidence="1">Uncharacterized protein</fullName>
    </submittedName>
</protein>